<dbReference type="InParanoid" id="A0A7M7Q9R6"/>
<evidence type="ECO:0000256" key="10">
    <source>
        <dbReference type="RuleBase" id="RU351113"/>
    </source>
</evidence>
<dbReference type="RefSeq" id="XP_031783062.1">
    <property type="nucleotide sequence ID" value="XM_031927202.2"/>
</dbReference>
<dbReference type="SMR" id="A0A7M7Q9R6"/>
<keyword evidence="4 10" id="KW-0812">Transmembrane</keyword>
<organism evidence="11 12">
    <name type="scientific">Nasonia vitripennis</name>
    <name type="common">Parasitic wasp</name>
    <dbReference type="NCBI Taxonomy" id="7425"/>
    <lineage>
        <taxon>Eukaryota</taxon>
        <taxon>Metazoa</taxon>
        <taxon>Ecdysozoa</taxon>
        <taxon>Arthropoda</taxon>
        <taxon>Hexapoda</taxon>
        <taxon>Insecta</taxon>
        <taxon>Pterygota</taxon>
        <taxon>Neoptera</taxon>
        <taxon>Endopterygota</taxon>
        <taxon>Hymenoptera</taxon>
        <taxon>Apocrita</taxon>
        <taxon>Proctotrupomorpha</taxon>
        <taxon>Chalcidoidea</taxon>
        <taxon>Pteromalidae</taxon>
        <taxon>Pteromalinae</taxon>
        <taxon>Nasonia</taxon>
    </lineage>
</organism>
<feature type="transmembrane region" description="Helical" evidence="10">
    <location>
        <begin position="298"/>
        <end position="323"/>
    </location>
</feature>
<dbReference type="EnsemblMetazoa" id="XM_031927202">
    <property type="protein sequence ID" value="XP_031783062"/>
    <property type="gene ID" value="GeneID_100463053"/>
</dbReference>
<evidence type="ECO:0000256" key="8">
    <source>
        <dbReference type="ARBA" id="ARBA00023170"/>
    </source>
</evidence>
<evidence type="ECO:0000256" key="4">
    <source>
        <dbReference type="ARBA" id="ARBA00022692"/>
    </source>
</evidence>
<feature type="transmembrane region" description="Helical" evidence="10">
    <location>
        <begin position="160"/>
        <end position="182"/>
    </location>
</feature>
<evidence type="ECO:0000256" key="9">
    <source>
        <dbReference type="ARBA" id="ARBA00023224"/>
    </source>
</evidence>
<dbReference type="CTD" id="100463053"/>
<reference evidence="11" key="1">
    <citation type="submission" date="2021-01" db="UniProtKB">
        <authorList>
            <consortium name="EnsemblMetazoa"/>
        </authorList>
    </citation>
    <scope>IDENTIFICATION</scope>
</reference>
<accession>A0A7M7Q9R6</accession>
<evidence type="ECO:0000256" key="2">
    <source>
        <dbReference type="ARBA" id="ARBA00022475"/>
    </source>
</evidence>
<dbReference type="Pfam" id="PF02949">
    <property type="entry name" value="7tm_6"/>
    <property type="match status" value="1"/>
</dbReference>
<protein>
    <recommendedName>
        <fullName evidence="10">Odorant receptor</fullName>
    </recommendedName>
</protein>
<proteinExistence type="inferred from homology"/>
<dbReference type="PANTHER" id="PTHR21137:SF35">
    <property type="entry name" value="ODORANT RECEPTOR 19A-RELATED"/>
    <property type="match status" value="1"/>
</dbReference>
<feature type="transmembrane region" description="Helical" evidence="10">
    <location>
        <begin position="101"/>
        <end position="122"/>
    </location>
</feature>
<feature type="transmembrane region" description="Helical" evidence="10">
    <location>
        <begin position="335"/>
        <end position="355"/>
    </location>
</feature>
<comment type="caution">
    <text evidence="10">Lacks conserved residue(s) required for the propagation of feature annotation.</text>
</comment>
<dbReference type="GO" id="GO:0007165">
    <property type="term" value="P:signal transduction"/>
    <property type="evidence" value="ECO:0007669"/>
    <property type="project" value="UniProtKB-KW"/>
</dbReference>
<dbReference type="GeneID" id="100463053"/>
<dbReference type="PANTHER" id="PTHR21137">
    <property type="entry name" value="ODORANT RECEPTOR"/>
    <property type="match status" value="1"/>
</dbReference>
<comment type="subcellular location">
    <subcellularLocation>
        <location evidence="1 10">Cell membrane</location>
        <topology evidence="1 10">Multi-pass membrane protein</topology>
    </subcellularLocation>
</comment>
<keyword evidence="2" id="KW-1003">Cell membrane</keyword>
<keyword evidence="12" id="KW-1185">Reference proteome</keyword>
<evidence type="ECO:0000256" key="1">
    <source>
        <dbReference type="ARBA" id="ARBA00004651"/>
    </source>
</evidence>
<feature type="transmembrane region" description="Helical" evidence="10">
    <location>
        <begin position="409"/>
        <end position="434"/>
    </location>
</feature>
<evidence type="ECO:0000313" key="12">
    <source>
        <dbReference type="Proteomes" id="UP000002358"/>
    </source>
</evidence>
<evidence type="ECO:0000256" key="6">
    <source>
        <dbReference type="ARBA" id="ARBA00022989"/>
    </source>
</evidence>
<keyword evidence="7 10" id="KW-0472">Membrane</keyword>
<keyword evidence="9 10" id="KW-0807">Transducer</keyword>
<dbReference type="GO" id="GO:0004984">
    <property type="term" value="F:olfactory receptor activity"/>
    <property type="evidence" value="ECO:0007669"/>
    <property type="project" value="InterPro"/>
</dbReference>
<dbReference type="FunCoup" id="A0A7M7Q9R6">
    <property type="interactions" value="108"/>
</dbReference>
<evidence type="ECO:0000256" key="3">
    <source>
        <dbReference type="ARBA" id="ARBA00022606"/>
    </source>
</evidence>
<comment type="similarity">
    <text evidence="10">Belongs to the insect chemoreceptor superfamily. Heteromeric odorant receptor channel (TC 1.A.69) family.</text>
</comment>
<dbReference type="GO" id="GO:0005886">
    <property type="term" value="C:plasma membrane"/>
    <property type="evidence" value="ECO:0007669"/>
    <property type="project" value="UniProtKB-SubCell"/>
</dbReference>
<keyword evidence="8 10" id="KW-0675">Receptor</keyword>
<keyword evidence="3 10" id="KW-0716">Sensory transduction</keyword>
<feature type="transmembrane region" description="Helical" evidence="10">
    <location>
        <begin position="74"/>
        <end position="95"/>
    </location>
</feature>
<keyword evidence="6 10" id="KW-1133">Transmembrane helix</keyword>
<dbReference type="InterPro" id="IPR004117">
    <property type="entry name" value="7tm6_olfct_rcpt"/>
</dbReference>
<sequence length="437" mass="49487">MRKRSSRRASSVSEVKREFLQARYDGVIEKLYALTDFKWALGLNRLSLRLMGVWPGDDEAEGLGRLAILLRVPFMIAAMFFCLFLPQMGALALVIHELPLVIDNLMTSCAAFTCCIKLYFVWRSKQVLRPVIQSVSADWLRPKLDWEREAMIREASRARIFTVSGYAVLAGCYTGFAFAPLFGFDIRMISNITDYGEKHLLVQSYFPYDYSKSPNYEITQVSQLIAGFFIGMSVSVPDNYFGALLFHASAQFEILGANLENLVRQDDKALRSRQFNRRFGIFVDRHVHLMTMVTAVEYSFSFVIMAQIFCMSIMVCSLGFQILGMIEGTTADKPSLLQVLTLLGTLFTLMMHTLVDCFACETLELRSAGIFENVYNSRWYTVPKQSVAKDVIPMMVVSKNPRKLTAGKIFTLSLATYCSILKSTAGYISMLIAVNRR</sequence>
<evidence type="ECO:0000313" key="11">
    <source>
        <dbReference type="EnsemblMetazoa" id="XP_031783062"/>
    </source>
</evidence>
<evidence type="ECO:0000256" key="5">
    <source>
        <dbReference type="ARBA" id="ARBA00022725"/>
    </source>
</evidence>
<dbReference type="OrthoDB" id="7634903at2759"/>
<name>A0A7M7Q9R6_NASVI</name>
<dbReference type="Proteomes" id="UP000002358">
    <property type="component" value="Chromosome 3"/>
</dbReference>
<keyword evidence="5 10" id="KW-0552">Olfaction</keyword>
<dbReference type="AlphaFoldDB" id="A0A7M7Q9R6"/>
<evidence type="ECO:0000256" key="7">
    <source>
        <dbReference type="ARBA" id="ARBA00023136"/>
    </source>
</evidence>
<dbReference type="GO" id="GO:0005549">
    <property type="term" value="F:odorant binding"/>
    <property type="evidence" value="ECO:0007669"/>
    <property type="project" value="InterPro"/>
</dbReference>